<dbReference type="KEGG" id="pstu:UIB01_10195"/>
<dbReference type="Proteomes" id="UP000025238">
    <property type="component" value="Chromosome"/>
</dbReference>
<gene>
    <name evidence="1" type="ORF">UIB01_10195</name>
</gene>
<sequence length="655" mass="72452">MPRTRSRAGMLKLLDYGTPDPFGATVGRRRNLSWPVDAYRITLPKPDEDGLSLNPFEQVILSLLALGNMTSQALAEETCIPLDLVKSILLRLRDRGLIDDFNGVLEASGSNAASEAGATAFVTALLFRELVSGQVLPFMQLLEHQPLRKKEQKQAAYKIRALAAAQMPPTQRDVIKVTRAMQRRAAAFGKAERTPALHKIMIVEQPERYYLDCPIAIQKSDGEFRIADPFGNGFSLVLERAFEQLLEQDEYATEWLGKWKASLSQPRSPSQDPRIKEPFDTPANQQRYPKLISNLRLLPNAAFRSIAQLYAAVEWSLFYACAKRPFEGDIERLRFTPQAEHAQLLGRAATEVGLLPPGCGFRPVREGKLRDFQEGKAELETVLTLSILRAQLDGSHPLRRLAARDPALISRLLEIKKARDEKGHGKGSADAPESELLAEPLVREIIEILLQEVTFTREPTASSNPDAYADVLLDARASIQDEFGFGAFNRLGTNVKERLVHAERVFLSCQEGDDALAFVRDLYAAMQSVIELSLNRWLPPDMADALLIEAAQDRAIGSGLCHRLPPSLLTVRASAVRQTLQGSGQSLGACMIAFLLMADELVLKSLAATQPSFVDDVAVNIVRRGHGNEPLPLASTDVAKLRKASYKIIKALIEV</sequence>
<evidence type="ECO:0000313" key="1">
    <source>
        <dbReference type="EMBL" id="AHY42819.1"/>
    </source>
</evidence>
<proteinExistence type="predicted"/>
<organism evidence="1 2">
    <name type="scientific">Stutzerimonas stutzeri</name>
    <name type="common">Pseudomonas stutzeri</name>
    <dbReference type="NCBI Taxonomy" id="316"/>
    <lineage>
        <taxon>Bacteria</taxon>
        <taxon>Pseudomonadati</taxon>
        <taxon>Pseudomonadota</taxon>
        <taxon>Gammaproteobacteria</taxon>
        <taxon>Pseudomonadales</taxon>
        <taxon>Pseudomonadaceae</taxon>
        <taxon>Stutzerimonas</taxon>
    </lineage>
</organism>
<dbReference type="AlphaFoldDB" id="A0A023WSM7"/>
<name>A0A023WSM7_STUST</name>
<accession>A0A023WSM7</accession>
<dbReference type="EMBL" id="CP007509">
    <property type="protein sequence ID" value="AHY42819.1"/>
    <property type="molecule type" value="Genomic_DNA"/>
</dbReference>
<dbReference type="PATRIC" id="fig|316.97.peg.2042"/>
<evidence type="ECO:0000313" key="2">
    <source>
        <dbReference type="Proteomes" id="UP000025238"/>
    </source>
</evidence>
<protein>
    <submittedName>
        <fullName evidence="1">Uncharacterized protein</fullName>
    </submittedName>
</protein>
<reference evidence="1 2" key="1">
    <citation type="submission" date="2014-03" db="EMBL/GenBank/DDBJ databases">
        <title>Complete genome sequence of Pseudomonas stutzeri 19SMN4.</title>
        <authorList>
            <person name="Brunet-Galmes I."/>
            <person name="Nogales B."/>
            <person name="Busquets A."/>
            <person name="Pena A."/>
            <person name="Gomila M."/>
            <person name="Garcia-Valdes E."/>
            <person name="Lalucat J."/>
            <person name="Bennasar A."/>
            <person name="Bosch R."/>
        </authorList>
    </citation>
    <scope>NUCLEOTIDE SEQUENCE [LARGE SCALE GENOMIC DNA]</scope>
    <source>
        <strain evidence="1 2">19SMN4</strain>
    </source>
</reference>